<dbReference type="InterPro" id="IPR018171">
    <property type="entry name" value="Pept_tRNA_hydro_CS"/>
</dbReference>
<dbReference type="PROSITE" id="PS01195">
    <property type="entry name" value="PEPT_TRNA_HYDROL_1"/>
    <property type="match status" value="1"/>
</dbReference>
<keyword evidence="8" id="KW-0963">Cytoplasm</keyword>
<evidence type="ECO:0000256" key="5">
    <source>
        <dbReference type="ARBA" id="ARBA00038063"/>
    </source>
</evidence>
<comment type="function">
    <text evidence="8">Catalyzes the release of premature peptidyl moieties from peptidyl-tRNA molecules trapped in stalled 50S ribosomal subunits, and thus maintains levels of free tRNAs and 50S ribosomes.</text>
</comment>
<proteinExistence type="inferred from homology"/>
<dbReference type="InterPro" id="IPR001328">
    <property type="entry name" value="Pept_tRNA_hydro"/>
</dbReference>
<keyword evidence="4 8" id="KW-0694">RNA-binding</keyword>
<comment type="function">
    <text evidence="8">Hydrolyzes ribosome-free peptidyl-tRNAs (with 1 or more amino acids incorporated), which drop off the ribosome during protein synthesis, or as a result of ribosome stalling.</text>
</comment>
<dbReference type="EMBL" id="AP025739">
    <property type="protein sequence ID" value="BDI30526.1"/>
    <property type="molecule type" value="Genomic_DNA"/>
</dbReference>
<keyword evidence="3 8" id="KW-0378">Hydrolase</keyword>
<comment type="catalytic activity">
    <reaction evidence="6 8 9">
        <text>an N-acyl-L-alpha-aminoacyl-tRNA + H2O = an N-acyl-L-amino acid + a tRNA + H(+)</text>
        <dbReference type="Rhea" id="RHEA:54448"/>
        <dbReference type="Rhea" id="RHEA-COMP:10123"/>
        <dbReference type="Rhea" id="RHEA-COMP:13883"/>
        <dbReference type="ChEBI" id="CHEBI:15377"/>
        <dbReference type="ChEBI" id="CHEBI:15378"/>
        <dbReference type="ChEBI" id="CHEBI:59874"/>
        <dbReference type="ChEBI" id="CHEBI:78442"/>
        <dbReference type="ChEBI" id="CHEBI:138191"/>
        <dbReference type="EC" id="3.1.1.29"/>
    </reaction>
</comment>
<dbReference type="PANTHER" id="PTHR17224:SF1">
    <property type="entry name" value="PEPTIDYL-TRNA HYDROLASE"/>
    <property type="match status" value="1"/>
</dbReference>
<dbReference type="CDD" id="cd00462">
    <property type="entry name" value="PTH"/>
    <property type="match status" value="1"/>
</dbReference>
<dbReference type="FunCoup" id="A0A402CVU2">
    <property type="interactions" value="436"/>
</dbReference>
<comment type="similarity">
    <text evidence="5 8 10">Belongs to the PTH family.</text>
</comment>
<dbReference type="GO" id="GO:0005737">
    <property type="term" value="C:cytoplasm"/>
    <property type="evidence" value="ECO:0007669"/>
    <property type="project" value="UniProtKB-SubCell"/>
</dbReference>
<comment type="subcellular location">
    <subcellularLocation>
        <location evidence="8">Cytoplasm</location>
    </subcellularLocation>
</comment>
<dbReference type="RefSeq" id="WP_119321471.1">
    <property type="nucleotide sequence ID" value="NZ_AP025739.1"/>
</dbReference>
<reference evidence="11 12" key="1">
    <citation type="journal article" date="2019" name="Int. J. Syst. Evol. Microbiol.">
        <title>Capsulimonas corticalis gen. nov., sp. nov., an aerobic capsulated bacterium, of a novel bacterial order, Capsulimonadales ord. nov., of the class Armatimonadia of the phylum Armatimonadetes.</title>
        <authorList>
            <person name="Li J."/>
            <person name="Kudo C."/>
            <person name="Tonouchi A."/>
        </authorList>
    </citation>
    <scope>NUCLEOTIDE SEQUENCE [LARGE SCALE GENOMIC DNA]</scope>
    <source>
        <strain evidence="11 12">AX-7</strain>
    </source>
</reference>
<sequence length="190" mass="20846">MDIPTKLIIGLGNPGKEYDGTRHNIGFDVIDHLARINHITVAKRDYRALVGDGRIADTRVFLLKPQTFMNLSGESAAQFLRQRPLALTEILVITDDIALPVGKLRLRAGGSAGGHNGLKSLIAHLHSQEFPRLRFGVGAPRDASVQIDFVLGKFSKAEQRDVEETVDRAAAAAEAWIRDGIEPAMNKFNQ</sequence>
<feature type="binding site" evidence="8">
    <location>
        <position position="18"/>
    </location>
    <ligand>
        <name>tRNA</name>
        <dbReference type="ChEBI" id="CHEBI:17843"/>
    </ligand>
</feature>
<dbReference type="Proteomes" id="UP000287394">
    <property type="component" value="Chromosome"/>
</dbReference>
<comment type="subunit">
    <text evidence="8">Monomer.</text>
</comment>
<dbReference type="HAMAP" id="MF_00083">
    <property type="entry name" value="Pept_tRNA_hydro_bact"/>
    <property type="match status" value="1"/>
</dbReference>
<evidence type="ECO:0000313" key="11">
    <source>
        <dbReference type="EMBL" id="BDI30526.1"/>
    </source>
</evidence>
<keyword evidence="2 8" id="KW-0820">tRNA-binding</keyword>
<dbReference type="GO" id="GO:0000049">
    <property type="term" value="F:tRNA binding"/>
    <property type="evidence" value="ECO:0007669"/>
    <property type="project" value="UniProtKB-UniRule"/>
</dbReference>
<evidence type="ECO:0000256" key="6">
    <source>
        <dbReference type="ARBA" id="ARBA00048707"/>
    </source>
</evidence>
<dbReference type="PROSITE" id="PS01196">
    <property type="entry name" value="PEPT_TRNA_HYDROL_2"/>
    <property type="match status" value="1"/>
</dbReference>
<organism evidence="11 12">
    <name type="scientific">Capsulimonas corticalis</name>
    <dbReference type="NCBI Taxonomy" id="2219043"/>
    <lineage>
        <taxon>Bacteria</taxon>
        <taxon>Bacillati</taxon>
        <taxon>Armatimonadota</taxon>
        <taxon>Armatimonadia</taxon>
        <taxon>Capsulimonadales</taxon>
        <taxon>Capsulimonadaceae</taxon>
        <taxon>Capsulimonas</taxon>
    </lineage>
</organism>
<evidence type="ECO:0000256" key="8">
    <source>
        <dbReference type="HAMAP-Rule" id="MF_00083"/>
    </source>
</evidence>
<dbReference type="KEGG" id="ccot:CCAX7_25770"/>
<dbReference type="Gene3D" id="3.40.50.1470">
    <property type="entry name" value="Peptidyl-tRNA hydrolase"/>
    <property type="match status" value="1"/>
</dbReference>
<evidence type="ECO:0000256" key="4">
    <source>
        <dbReference type="ARBA" id="ARBA00022884"/>
    </source>
</evidence>
<protein>
    <recommendedName>
        <fullName evidence="7 8">Peptidyl-tRNA hydrolase</fullName>
        <shortName evidence="8">Pth</shortName>
        <ecNumber evidence="1 8">3.1.1.29</ecNumber>
    </recommendedName>
</protein>
<feature type="binding site" evidence="8">
    <location>
        <position position="68"/>
    </location>
    <ligand>
        <name>tRNA</name>
        <dbReference type="ChEBI" id="CHEBI:17843"/>
    </ligand>
</feature>
<dbReference type="SUPFAM" id="SSF53178">
    <property type="entry name" value="Peptidyl-tRNA hydrolase-like"/>
    <property type="match status" value="1"/>
</dbReference>
<feature type="binding site" evidence="8">
    <location>
        <position position="70"/>
    </location>
    <ligand>
        <name>tRNA</name>
        <dbReference type="ChEBI" id="CHEBI:17843"/>
    </ligand>
</feature>
<dbReference type="OrthoDB" id="9800507at2"/>
<evidence type="ECO:0000256" key="9">
    <source>
        <dbReference type="RuleBase" id="RU000673"/>
    </source>
</evidence>
<dbReference type="InterPro" id="IPR036416">
    <property type="entry name" value="Pept_tRNA_hydro_sf"/>
</dbReference>
<evidence type="ECO:0000256" key="3">
    <source>
        <dbReference type="ARBA" id="ARBA00022801"/>
    </source>
</evidence>
<feature type="active site" description="Proton acceptor" evidence="8">
    <location>
        <position position="23"/>
    </location>
</feature>
<evidence type="ECO:0000313" key="12">
    <source>
        <dbReference type="Proteomes" id="UP000287394"/>
    </source>
</evidence>
<feature type="binding site" evidence="8">
    <location>
        <position position="116"/>
    </location>
    <ligand>
        <name>tRNA</name>
        <dbReference type="ChEBI" id="CHEBI:17843"/>
    </ligand>
</feature>
<keyword evidence="12" id="KW-1185">Reference proteome</keyword>
<evidence type="ECO:0000256" key="7">
    <source>
        <dbReference type="ARBA" id="ARBA00050038"/>
    </source>
</evidence>
<dbReference type="FunFam" id="3.40.50.1470:FF:000001">
    <property type="entry name" value="Peptidyl-tRNA hydrolase"/>
    <property type="match status" value="1"/>
</dbReference>
<dbReference type="PANTHER" id="PTHR17224">
    <property type="entry name" value="PEPTIDYL-TRNA HYDROLASE"/>
    <property type="match status" value="1"/>
</dbReference>
<accession>A0A402CVU2</accession>
<evidence type="ECO:0000256" key="1">
    <source>
        <dbReference type="ARBA" id="ARBA00013260"/>
    </source>
</evidence>
<feature type="site" description="Discriminates between blocked and unblocked aminoacyl-tRNA" evidence="8">
    <location>
        <position position="13"/>
    </location>
</feature>
<dbReference type="AlphaFoldDB" id="A0A402CVU2"/>
<feature type="site" description="Stabilizes the basic form of H active site to accept a proton" evidence="8">
    <location>
        <position position="95"/>
    </location>
</feature>
<evidence type="ECO:0000256" key="10">
    <source>
        <dbReference type="RuleBase" id="RU004320"/>
    </source>
</evidence>
<dbReference type="NCBIfam" id="TIGR00447">
    <property type="entry name" value="pth"/>
    <property type="match status" value="1"/>
</dbReference>
<dbReference type="GO" id="GO:0004045">
    <property type="term" value="F:peptidyl-tRNA hydrolase activity"/>
    <property type="evidence" value="ECO:0007669"/>
    <property type="project" value="UniProtKB-UniRule"/>
</dbReference>
<gene>
    <name evidence="8 11" type="primary">pth</name>
    <name evidence="11" type="ORF">CCAX7_25770</name>
</gene>
<dbReference type="GO" id="GO:0072344">
    <property type="term" value="P:rescue of stalled ribosome"/>
    <property type="evidence" value="ECO:0007669"/>
    <property type="project" value="UniProtKB-UniRule"/>
</dbReference>
<name>A0A402CVU2_9BACT</name>
<dbReference type="GO" id="GO:0006515">
    <property type="term" value="P:protein quality control for misfolded or incompletely synthesized proteins"/>
    <property type="evidence" value="ECO:0007669"/>
    <property type="project" value="UniProtKB-UniRule"/>
</dbReference>
<dbReference type="Pfam" id="PF01195">
    <property type="entry name" value="Pept_tRNA_hydro"/>
    <property type="match status" value="1"/>
</dbReference>
<evidence type="ECO:0000256" key="2">
    <source>
        <dbReference type="ARBA" id="ARBA00022555"/>
    </source>
</evidence>
<dbReference type="EC" id="3.1.1.29" evidence="1 8"/>